<reference evidence="1 2" key="1">
    <citation type="submission" date="2019-05" db="EMBL/GenBank/DDBJ databases">
        <title>Emergence of the Ug99 lineage of the wheat stem rust pathogen through somatic hybridization.</title>
        <authorList>
            <person name="Li F."/>
            <person name="Upadhyaya N.M."/>
            <person name="Sperschneider J."/>
            <person name="Matny O."/>
            <person name="Nguyen-Phuc H."/>
            <person name="Mago R."/>
            <person name="Raley C."/>
            <person name="Miller M.E."/>
            <person name="Silverstein K.A.T."/>
            <person name="Henningsen E."/>
            <person name="Hirsch C.D."/>
            <person name="Visser B."/>
            <person name="Pretorius Z.A."/>
            <person name="Steffenson B.J."/>
            <person name="Schwessinger B."/>
            <person name="Dodds P.N."/>
            <person name="Figueroa M."/>
        </authorList>
    </citation>
    <scope>NUCLEOTIDE SEQUENCE [LARGE SCALE GENOMIC DNA]</scope>
    <source>
        <strain evidence="1 2">Ug99</strain>
    </source>
</reference>
<organism evidence="1 2">
    <name type="scientific">Puccinia graminis f. sp. tritici</name>
    <dbReference type="NCBI Taxonomy" id="56615"/>
    <lineage>
        <taxon>Eukaryota</taxon>
        <taxon>Fungi</taxon>
        <taxon>Dikarya</taxon>
        <taxon>Basidiomycota</taxon>
        <taxon>Pucciniomycotina</taxon>
        <taxon>Pucciniomycetes</taxon>
        <taxon>Pucciniales</taxon>
        <taxon>Pucciniaceae</taxon>
        <taxon>Puccinia</taxon>
    </lineage>
</organism>
<accession>A0A5B0SBF8</accession>
<dbReference type="Proteomes" id="UP000325313">
    <property type="component" value="Unassembled WGS sequence"/>
</dbReference>
<dbReference type="AlphaFoldDB" id="A0A5B0SBF8"/>
<evidence type="ECO:0000313" key="2">
    <source>
        <dbReference type="Proteomes" id="UP000325313"/>
    </source>
</evidence>
<evidence type="ECO:0000313" key="1">
    <source>
        <dbReference type="EMBL" id="KAA1135406.1"/>
    </source>
</evidence>
<gene>
    <name evidence="1" type="ORF">PGTUg99_022655</name>
</gene>
<comment type="caution">
    <text evidence="1">The sequence shown here is derived from an EMBL/GenBank/DDBJ whole genome shotgun (WGS) entry which is preliminary data.</text>
</comment>
<name>A0A5B0SBF8_PUCGR</name>
<protein>
    <submittedName>
        <fullName evidence="1">Uncharacterized protein</fullName>
    </submittedName>
</protein>
<proteinExistence type="predicted"/>
<sequence length="90" mass="9916">MVTVDATIHTMCFNYFLHKDGCVNGAAGSQYRCGAKAKYQSSPVPAVSFTPPRLPPSPLISLSLRIPSDFALIYNPRLIELHFSHFSTIC</sequence>
<dbReference type="EMBL" id="VDEP01000039">
    <property type="protein sequence ID" value="KAA1135406.1"/>
    <property type="molecule type" value="Genomic_DNA"/>
</dbReference>